<sequence length="512" mass="56809">MSSSTPWRKTVGEMLLLSPVEVGDLSLSSSSRKRQITPLAEKMSPKKLAVITGPGAVSTVANSVALSTLQNPLRWFVKSDLAYIASRSSLYEATPNPLLQTAQVRNEVPRHIILPFDLRDEENALDDPKNVDLLFSIFPGTIAVGTDGWFVYIEQSTLPPKPWPLTVAGLPLYFQMEMGETPLPRAKPVHWRNGSIAEDRNGRDMEDWTPLFHIIKDHFESIGVSITEVIYFGSIVYIVLEHRGTDYKVLPRCAARIVCWYMFEDEMDRPSTPYARRIHDPALGNPDRSKYDTLQPGLCIASTHIPGTSGHYLSSTTGVLVKDRMGTKFMTAAAHSFPSECGTSVWHSSPDTGRDIGELIQEVSHTDIALIRLKGNETFSNVTFENEAMPNALQLTKFIATGTYKRHSIVCLDSPDSGYMEGSFMGQAFRTYPIDGGTPQRKWMSTIWLYLGEDTGLNLPQGICGSAIWDKDGNVLGFFQYAPTQGVMTKFCTGMSADELTERGYTLVDTSP</sequence>
<proteinExistence type="predicted"/>
<dbReference type="STRING" id="215243.A0A0D2ELT2"/>
<dbReference type="RefSeq" id="XP_016269070.1">
    <property type="nucleotide sequence ID" value="XM_016402017.1"/>
</dbReference>
<keyword evidence="2" id="KW-1185">Reference proteome</keyword>
<evidence type="ECO:0000313" key="2">
    <source>
        <dbReference type="Proteomes" id="UP000053342"/>
    </source>
</evidence>
<dbReference type="OrthoDB" id="4155294at2759"/>
<dbReference type="VEuPathDB" id="FungiDB:PV06_01415"/>
<gene>
    <name evidence="1" type="ORF">PV06_01415</name>
</gene>
<dbReference type="GeneID" id="27353489"/>
<evidence type="ECO:0000313" key="1">
    <source>
        <dbReference type="EMBL" id="KIW48854.1"/>
    </source>
</evidence>
<dbReference type="Proteomes" id="UP000053342">
    <property type="component" value="Unassembled WGS sequence"/>
</dbReference>
<dbReference type="AlphaFoldDB" id="A0A0D2ELT2"/>
<dbReference type="HOGENOM" id="CLU_039850_0_0_1"/>
<accession>A0A0D2ELT2</accession>
<protein>
    <submittedName>
        <fullName evidence="1">Uncharacterized protein</fullName>
    </submittedName>
</protein>
<name>A0A0D2ELT2_9EURO</name>
<dbReference type="EMBL" id="KN847332">
    <property type="protein sequence ID" value="KIW48854.1"/>
    <property type="molecule type" value="Genomic_DNA"/>
</dbReference>
<reference evidence="1 2" key="1">
    <citation type="submission" date="2015-01" db="EMBL/GenBank/DDBJ databases">
        <title>The Genome Sequence of Exophiala oligosperma CBS72588.</title>
        <authorList>
            <consortium name="The Broad Institute Genomics Platform"/>
            <person name="Cuomo C."/>
            <person name="de Hoog S."/>
            <person name="Gorbushina A."/>
            <person name="Stielow B."/>
            <person name="Teixiera M."/>
            <person name="Abouelleil A."/>
            <person name="Chapman S.B."/>
            <person name="Priest M."/>
            <person name="Young S.K."/>
            <person name="Wortman J."/>
            <person name="Nusbaum C."/>
            <person name="Birren B."/>
        </authorList>
    </citation>
    <scope>NUCLEOTIDE SEQUENCE [LARGE SCALE GENOMIC DNA]</scope>
    <source>
        <strain evidence="1 2">CBS 72588</strain>
    </source>
</reference>
<organism evidence="1 2">
    <name type="scientific">Exophiala oligosperma</name>
    <dbReference type="NCBI Taxonomy" id="215243"/>
    <lineage>
        <taxon>Eukaryota</taxon>
        <taxon>Fungi</taxon>
        <taxon>Dikarya</taxon>
        <taxon>Ascomycota</taxon>
        <taxon>Pezizomycotina</taxon>
        <taxon>Eurotiomycetes</taxon>
        <taxon>Chaetothyriomycetidae</taxon>
        <taxon>Chaetothyriales</taxon>
        <taxon>Herpotrichiellaceae</taxon>
        <taxon>Exophiala</taxon>
    </lineage>
</organism>